<dbReference type="Proteomes" id="UP001165085">
    <property type="component" value="Unassembled WGS sequence"/>
</dbReference>
<evidence type="ECO:0000256" key="1">
    <source>
        <dbReference type="SAM" id="MobiDB-lite"/>
    </source>
</evidence>
<accession>A0A9W7ESU1</accession>
<reference evidence="3" key="1">
    <citation type="journal article" date="2023" name="Commun. Biol.">
        <title>Genome analysis of Parmales, the sister group of diatoms, reveals the evolutionary specialization of diatoms from phago-mixotrophs to photoautotrophs.</title>
        <authorList>
            <person name="Ban H."/>
            <person name="Sato S."/>
            <person name="Yoshikawa S."/>
            <person name="Yamada K."/>
            <person name="Nakamura Y."/>
            <person name="Ichinomiya M."/>
            <person name="Sato N."/>
            <person name="Blanc-Mathieu R."/>
            <person name="Endo H."/>
            <person name="Kuwata A."/>
            <person name="Ogata H."/>
        </authorList>
    </citation>
    <scope>NUCLEOTIDE SEQUENCE [LARGE SCALE GENOMIC DNA]</scope>
    <source>
        <strain evidence="3">NIES 3701</strain>
    </source>
</reference>
<feature type="compositionally biased region" description="Basic and acidic residues" evidence="1">
    <location>
        <begin position="373"/>
        <end position="383"/>
    </location>
</feature>
<gene>
    <name evidence="2" type="ORF">TrST_g5323</name>
</gene>
<proteinExistence type="predicted"/>
<protein>
    <submittedName>
        <fullName evidence="2">Uncharacterized protein</fullName>
    </submittedName>
</protein>
<dbReference type="AlphaFoldDB" id="A0A9W7ESU1"/>
<dbReference type="EMBL" id="BRXY01000386">
    <property type="protein sequence ID" value="GMH91489.1"/>
    <property type="molecule type" value="Genomic_DNA"/>
</dbReference>
<name>A0A9W7ESU1_9STRA</name>
<evidence type="ECO:0000313" key="3">
    <source>
        <dbReference type="Proteomes" id="UP001165085"/>
    </source>
</evidence>
<dbReference type="OrthoDB" id="189514at2759"/>
<keyword evidence="3" id="KW-1185">Reference proteome</keyword>
<feature type="compositionally biased region" description="Basic and acidic residues" evidence="1">
    <location>
        <begin position="22"/>
        <end position="33"/>
    </location>
</feature>
<dbReference type="InterPro" id="IPR023393">
    <property type="entry name" value="START-like_dom_sf"/>
</dbReference>
<dbReference type="Gene3D" id="3.30.530.20">
    <property type="match status" value="1"/>
</dbReference>
<comment type="caution">
    <text evidence="2">The sequence shown here is derived from an EMBL/GenBank/DDBJ whole genome shotgun (WGS) entry which is preliminary data.</text>
</comment>
<organism evidence="2 3">
    <name type="scientific">Triparma strigata</name>
    <dbReference type="NCBI Taxonomy" id="1606541"/>
    <lineage>
        <taxon>Eukaryota</taxon>
        <taxon>Sar</taxon>
        <taxon>Stramenopiles</taxon>
        <taxon>Ochrophyta</taxon>
        <taxon>Bolidophyceae</taxon>
        <taxon>Parmales</taxon>
        <taxon>Triparmaceae</taxon>
        <taxon>Triparma</taxon>
    </lineage>
</organism>
<sequence length="383" mass="42239">MRRPAHASPLSRAGSPHRRQSQRPEKNRKDISARRTMSVRSMMTDDKEIDNNSGTGVRRRDDGVNGGVNGAVNGETKRMAEGARNGTETNTALYNGGEDGGEARVIADAASMGGVGVGSDEISEPTPTERDAFAADFSAAFSMPASPLPFKLPPLSPAQIKALEGGERIQEQKNMRREGKGYVVMDVKASEDNVWDVLLDFASYPNNIPTVRTMTMFTNTRIKLPYTAESEVPPDFLNGKLAQLKYGLPSVTRAKFVLSKFRLNIAAIHKYRPHPKGHYMVFTLDPANTNMVLKSAKGVWHTQPTGRAGYTRVWLLCEVKVSRALPPFITDYAARRAMPRATQWLRPCVEAASQLWLREPGGEETREGEDDGGEKVEGYNEDQ</sequence>
<feature type="region of interest" description="Disordered" evidence="1">
    <location>
        <begin position="1"/>
        <end position="74"/>
    </location>
</feature>
<feature type="region of interest" description="Disordered" evidence="1">
    <location>
        <begin position="358"/>
        <end position="383"/>
    </location>
</feature>
<dbReference type="SUPFAM" id="SSF55961">
    <property type="entry name" value="Bet v1-like"/>
    <property type="match status" value="1"/>
</dbReference>
<evidence type="ECO:0000313" key="2">
    <source>
        <dbReference type="EMBL" id="GMH91489.1"/>
    </source>
</evidence>